<evidence type="ECO:0000256" key="3">
    <source>
        <dbReference type="ARBA" id="ARBA00023136"/>
    </source>
</evidence>
<dbReference type="PANTHER" id="PTHR23523:SF2">
    <property type="entry name" value="2-NITROIMIDAZOLE TRANSPORTER"/>
    <property type="match status" value="1"/>
</dbReference>
<gene>
    <name evidence="6" type="ORF">ABH309_16680</name>
</gene>
<feature type="transmembrane region" description="Helical" evidence="4">
    <location>
        <begin position="282"/>
        <end position="300"/>
    </location>
</feature>
<feature type="transmembrane region" description="Helical" evidence="4">
    <location>
        <begin position="146"/>
        <end position="172"/>
    </location>
</feature>
<feature type="transmembrane region" description="Helical" evidence="4">
    <location>
        <begin position="252"/>
        <end position="275"/>
    </location>
</feature>
<sequence>MSNNSASAGLRTSAAGNAFIALALLWLAGAGLRLTILAPPPVISFIHDDLGLSETQIGLLSGIPAALFACAAVPGSLLIARFGALSTLVIGLLVTAAGSALRGAAPSAAWLYAATAVTGLGVAFMQPAMPSLVRAWSPKRIAFATAVYINGLLMGEVLPVALTLSLVLPLVGSWRWDFVVWGVACALIAVLMLAFSPSSDVPASSAPRKWWPDWRNTLVWRLGIMMGCVNATYFSTNFFIPRFLHAIGHAGVTGPALTALNLGQIPASILLLMFGRGLERRAWPYVVGGLLCLVAVSAIVSGNDLMVVVGAAGVGFASAIVLILMLALPPQLAEADDVHRTTSAMLTIGYSCAVIVPVFSGLAWDMTGHPVMAFAPIILCALLLIAIAATTCRRLETVTASLARAGLSSHQ</sequence>
<name>A0ABV0H7N3_9NEIS</name>
<feature type="transmembrane region" description="Helical" evidence="4">
    <location>
        <begin position="178"/>
        <end position="197"/>
    </location>
</feature>
<protein>
    <submittedName>
        <fullName evidence="6">MFS transporter</fullName>
    </submittedName>
</protein>
<keyword evidence="3 4" id="KW-0472">Membrane</keyword>
<dbReference type="Pfam" id="PF07690">
    <property type="entry name" value="MFS_1"/>
    <property type="match status" value="1"/>
</dbReference>
<feature type="transmembrane region" description="Helical" evidence="4">
    <location>
        <begin position="82"/>
        <end position="101"/>
    </location>
</feature>
<evidence type="ECO:0000313" key="7">
    <source>
        <dbReference type="Proteomes" id="UP001438292"/>
    </source>
</evidence>
<keyword evidence="2 4" id="KW-1133">Transmembrane helix</keyword>
<proteinExistence type="predicted"/>
<dbReference type="InterPro" id="IPR052524">
    <property type="entry name" value="MFS_Cyanate_Porter"/>
</dbReference>
<evidence type="ECO:0000313" key="6">
    <source>
        <dbReference type="EMBL" id="MEO3956085.1"/>
    </source>
</evidence>
<feature type="domain" description="Major facilitator superfamily (MFS) profile" evidence="5">
    <location>
        <begin position="19"/>
        <end position="393"/>
    </location>
</feature>
<dbReference type="InterPro" id="IPR020846">
    <property type="entry name" value="MFS_dom"/>
</dbReference>
<feature type="transmembrane region" description="Helical" evidence="4">
    <location>
        <begin position="218"/>
        <end position="240"/>
    </location>
</feature>
<dbReference type="Gene3D" id="1.20.1250.20">
    <property type="entry name" value="MFS general substrate transporter like domains"/>
    <property type="match status" value="1"/>
</dbReference>
<dbReference type="SUPFAM" id="SSF103473">
    <property type="entry name" value="MFS general substrate transporter"/>
    <property type="match status" value="1"/>
</dbReference>
<feature type="transmembrane region" description="Helical" evidence="4">
    <location>
        <begin position="57"/>
        <end position="75"/>
    </location>
</feature>
<accession>A0ABV0H7N3</accession>
<evidence type="ECO:0000256" key="1">
    <source>
        <dbReference type="ARBA" id="ARBA00022692"/>
    </source>
</evidence>
<evidence type="ECO:0000259" key="5">
    <source>
        <dbReference type="PROSITE" id="PS50850"/>
    </source>
</evidence>
<dbReference type="InterPro" id="IPR011701">
    <property type="entry name" value="MFS"/>
</dbReference>
<keyword evidence="1 4" id="KW-0812">Transmembrane</keyword>
<organism evidence="6 7">
    <name type="scientific">Chromobacterium piscinae</name>
    <dbReference type="NCBI Taxonomy" id="686831"/>
    <lineage>
        <taxon>Bacteria</taxon>
        <taxon>Pseudomonadati</taxon>
        <taxon>Pseudomonadota</taxon>
        <taxon>Betaproteobacteria</taxon>
        <taxon>Neisseriales</taxon>
        <taxon>Chromobacteriaceae</taxon>
        <taxon>Chromobacterium</taxon>
    </lineage>
</organism>
<reference evidence="6 7" key="1">
    <citation type="submission" date="2024-05" db="EMBL/GenBank/DDBJ databases">
        <authorList>
            <person name="De Oliveira J.P."/>
            <person name="Noriler S.A."/>
            <person name="De Oliveira A.G."/>
            <person name="Sipoli D.S."/>
        </authorList>
    </citation>
    <scope>NUCLEOTIDE SEQUENCE [LARGE SCALE GENOMIC DNA]</scope>
    <source>
        <strain evidence="6 7">LABIM186</strain>
    </source>
</reference>
<feature type="transmembrane region" description="Helical" evidence="4">
    <location>
        <begin position="107"/>
        <end position="125"/>
    </location>
</feature>
<feature type="transmembrane region" description="Helical" evidence="4">
    <location>
        <begin position="306"/>
        <end position="329"/>
    </location>
</feature>
<dbReference type="RefSeq" id="WP_346193969.1">
    <property type="nucleotide sequence ID" value="NZ_JBDJHV010000006.1"/>
</dbReference>
<evidence type="ECO:0000256" key="2">
    <source>
        <dbReference type="ARBA" id="ARBA00022989"/>
    </source>
</evidence>
<dbReference type="PANTHER" id="PTHR23523">
    <property type="match status" value="1"/>
</dbReference>
<keyword evidence="7" id="KW-1185">Reference proteome</keyword>
<dbReference type="Proteomes" id="UP001438292">
    <property type="component" value="Unassembled WGS sequence"/>
</dbReference>
<feature type="transmembrane region" description="Helical" evidence="4">
    <location>
        <begin position="341"/>
        <end position="364"/>
    </location>
</feature>
<comment type="caution">
    <text evidence="6">The sequence shown here is derived from an EMBL/GenBank/DDBJ whole genome shotgun (WGS) entry which is preliminary data.</text>
</comment>
<feature type="transmembrane region" description="Helical" evidence="4">
    <location>
        <begin position="370"/>
        <end position="389"/>
    </location>
</feature>
<dbReference type="InterPro" id="IPR036259">
    <property type="entry name" value="MFS_trans_sf"/>
</dbReference>
<dbReference type="PROSITE" id="PS50850">
    <property type="entry name" value="MFS"/>
    <property type="match status" value="1"/>
</dbReference>
<dbReference type="EMBL" id="JBDQQU010000017">
    <property type="protein sequence ID" value="MEO3956085.1"/>
    <property type="molecule type" value="Genomic_DNA"/>
</dbReference>
<evidence type="ECO:0000256" key="4">
    <source>
        <dbReference type="SAM" id="Phobius"/>
    </source>
</evidence>